<evidence type="ECO:0000313" key="1">
    <source>
        <dbReference type="EMBL" id="KLJ12321.1"/>
    </source>
</evidence>
<dbReference type="EMBL" id="LDEV01001022">
    <property type="protein sequence ID" value="KLJ12321.1"/>
    <property type="molecule type" value="Genomic_DNA"/>
</dbReference>
<proteinExistence type="predicted"/>
<dbReference type="Proteomes" id="UP000053573">
    <property type="component" value="Unassembled WGS sequence"/>
</dbReference>
<protein>
    <submittedName>
        <fullName evidence="1">Uncharacterized protein</fullName>
    </submittedName>
</protein>
<reference evidence="2" key="1">
    <citation type="journal article" date="2015" name="PLoS Genet.">
        <title>The dynamic genome and transcriptome of the human fungal pathogen Blastomyces and close relative Emmonsia.</title>
        <authorList>
            <person name="Munoz J.F."/>
            <person name="Gauthier G.M."/>
            <person name="Desjardins C.A."/>
            <person name="Gallo J.E."/>
            <person name="Holder J."/>
            <person name="Sullivan T.D."/>
            <person name="Marty A.J."/>
            <person name="Carmen J.C."/>
            <person name="Chen Z."/>
            <person name="Ding L."/>
            <person name="Gujja S."/>
            <person name="Magrini V."/>
            <person name="Misas E."/>
            <person name="Mitreva M."/>
            <person name="Priest M."/>
            <person name="Saif S."/>
            <person name="Whiston E.A."/>
            <person name="Young S."/>
            <person name="Zeng Q."/>
            <person name="Goldman W.E."/>
            <person name="Mardis E.R."/>
            <person name="Taylor J.W."/>
            <person name="McEwen J.G."/>
            <person name="Clay O.K."/>
            <person name="Klein B.S."/>
            <person name="Cuomo C.A."/>
        </authorList>
    </citation>
    <scope>NUCLEOTIDE SEQUENCE [LARGE SCALE GENOMIC DNA]</scope>
    <source>
        <strain evidence="2">UAMH 139</strain>
    </source>
</reference>
<gene>
    <name evidence="1" type="ORF">EMPG_12624</name>
</gene>
<accession>A0A0H1BT91</accession>
<sequence length="62" mass="6907">MGTVQACGQFRAAKSHRRRIVWPGIEGEGAGNWRDCCAEAIEDGTLQRRLSNHRTTRDPDPA</sequence>
<keyword evidence="2" id="KW-1185">Reference proteome</keyword>
<dbReference type="AlphaFoldDB" id="A0A0H1BT91"/>
<comment type="caution">
    <text evidence="1">The sequence shown here is derived from an EMBL/GenBank/DDBJ whole genome shotgun (WGS) entry which is preliminary data.</text>
</comment>
<name>A0A0H1BT91_9EURO</name>
<organism evidence="1 2">
    <name type="scientific">Blastomyces silverae</name>
    <dbReference type="NCBI Taxonomy" id="2060906"/>
    <lineage>
        <taxon>Eukaryota</taxon>
        <taxon>Fungi</taxon>
        <taxon>Dikarya</taxon>
        <taxon>Ascomycota</taxon>
        <taxon>Pezizomycotina</taxon>
        <taxon>Eurotiomycetes</taxon>
        <taxon>Eurotiomycetidae</taxon>
        <taxon>Onygenales</taxon>
        <taxon>Ajellomycetaceae</taxon>
        <taxon>Blastomyces</taxon>
    </lineage>
</organism>
<evidence type="ECO:0000313" key="2">
    <source>
        <dbReference type="Proteomes" id="UP000053573"/>
    </source>
</evidence>